<reference evidence="12 13" key="1">
    <citation type="submission" date="2021-06" db="EMBL/GenBank/DDBJ databases">
        <title>Caerostris darwini draft genome.</title>
        <authorList>
            <person name="Kono N."/>
            <person name="Arakawa K."/>
        </authorList>
    </citation>
    <scope>NUCLEOTIDE SEQUENCE [LARGE SCALE GENOMIC DNA]</scope>
</reference>
<dbReference type="SUPFAM" id="SSF51445">
    <property type="entry name" value="(Trans)glycosidases"/>
    <property type="match status" value="1"/>
</dbReference>
<dbReference type="InterPro" id="IPR000322">
    <property type="entry name" value="Glyco_hydro_31_TIM"/>
</dbReference>
<dbReference type="Gene3D" id="2.60.40.1180">
    <property type="entry name" value="Golgi alpha-mannosidase II"/>
    <property type="match status" value="2"/>
</dbReference>
<dbReference type="Gene3D" id="3.20.20.80">
    <property type="entry name" value="Glycosidases"/>
    <property type="match status" value="1"/>
</dbReference>
<dbReference type="SUPFAM" id="SSF74650">
    <property type="entry name" value="Galactose mutarotase-like"/>
    <property type="match status" value="1"/>
</dbReference>
<comment type="caution">
    <text evidence="12">The sequence shown here is derived from an EMBL/GenBank/DDBJ whole genome shotgun (WGS) entry which is preliminary data.</text>
</comment>
<keyword evidence="5" id="KW-1015">Disulfide bond</keyword>
<dbReference type="GO" id="GO:0005975">
    <property type="term" value="P:carbohydrate metabolic process"/>
    <property type="evidence" value="ECO:0007669"/>
    <property type="project" value="InterPro"/>
</dbReference>
<evidence type="ECO:0000313" key="12">
    <source>
        <dbReference type="EMBL" id="GIY46848.1"/>
    </source>
</evidence>
<organism evidence="12 13">
    <name type="scientific">Caerostris darwini</name>
    <dbReference type="NCBI Taxonomy" id="1538125"/>
    <lineage>
        <taxon>Eukaryota</taxon>
        <taxon>Metazoa</taxon>
        <taxon>Ecdysozoa</taxon>
        <taxon>Arthropoda</taxon>
        <taxon>Chelicerata</taxon>
        <taxon>Arachnida</taxon>
        <taxon>Araneae</taxon>
        <taxon>Araneomorphae</taxon>
        <taxon>Entelegynae</taxon>
        <taxon>Araneoidea</taxon>
        <taxon>Araneidae</taxon>
        <taxon>Caerostris</taxon>
    </lineage>
</organism>
<comment type="caution">
    <text evidence="8">Lacks conserved residue(s) required for the propagation of feature annotation.</text>
</comment>
<evidence type="ECO:0000256" key="2">
    <source>
        <dbReference type="ARBA" id="ARBA00007806"/>
    </source>
</evidence>
<keyword evidence="6" id="KW-0325">Glycoprotein</keyword>
<dbReference type="InterPro" id="IPR017853">
    <property type="entry name" value="GH"/>
</dbReference>
<dbReference type="CDD" id="cd06602">
    <property type="entry name" value="GH31_MGAM_SI_GAA"/>
    <property type="match status" value="1"/>
</dbReference>
<evidence type="ECO:0000259" key="11">
    <source>
        <dbReference type="PROSITE" id="PS51448"/>
    </source>
</evidence>
<evidence type="ECO:0000256" key="6">
    <source>
        <dbReference type="ARBA" id="ARBA00023180"/>
    </source>
</evidence>
<evidence type="ECO:0000313" key="13">
    <source>
        <dbReference type="Proteomes" id="UP001054837"/>
    </source>
</evidence>
<accession>A0AAV4TRZ9</accession>
<feature type="domain" description="P-type" evidence="11">
    <location>
        <begin position="59"/>
        <end position="118"/>
    </location>
</feature>
<dbReference type="Gene3D" id="4.10.110.10">
    <property type="entry name" value="Spasmolytic Protein, domain 1"/>
    <property type="match status" value="1"/>
</dbReference>
<proteinExistence type="inferred from homology"/>
<dbReference type="InterPro" id="IPR000519">
    <property type="entry name" value="P_trefoil_dom"/>
</dbReference>
<evidence type="ECO:0000256" key="1">
    <source>
        <dbReference type="ARBA" id="ARBA00004370"/>
    </source>
</evidence>
<evidence type="ECO:0000256" key="10">
    <source>
        <dbReference type="SAM" id="Phobius"/>
    </source>
</evidence>
<dbReference type="PANTHER" id="PTHR22762">
    <property type="entry name" value="ALPHA-GLUCOSIDASE"/>
    <property type="match status" value="1"/>
</dbReference>
<comment type="similarity">
    <text evidence="2 9">Belongs to the glycosyl hydrolase 31 family.</text>
</comment>
<dbReference type="Gene3D" id="2.60.40.1760">
    <property type="entry name" value="glycosyl hydrolase (family 31)"/>
    <property type="match status" value="1"/>
</dbReference>
<dbReference type="SMART" id="SM00018">
    <property type="entry name" value="PD"/>
    <property type="match status" value="1"/>
</dbReference>
<dbReference type="Pfam" id="PF21365">
    <property type="entry name" value="Glyco_hydro_31_3rd"/>
    <property type="match status" value="1"/>
</dbReference>
<gene>
    <name evidence="12" type="primary">Gaa</name>
    <name evidence="12" type="ORF">CDAR_586661</name>
</gene>
<dbReference type="InterPro" id="IPR013780">
    <property type="entry name" value="Glyco_hydro_b"/>
</dbReference>
<evidence type="ECO:0000256" key="3">
    <source>
        <dbReference type="ARBA" id="ARBA00022801"/>
    </source>
</evidence>
<dbReference type="FunFam" id="2.60.40.1180:FF:000001">
    <property type="entry name" value="Maltase-glucoamylase, intestinal"/>
    <property type="match status" value="1"/>
</dbReference>
<dbReference type="PROSITE" id="PS51448">
    <property type="entry name" value="P_TREFOIL_2"/>
    <property type="match status" value="1"/>
</dbReference>
<dbReference type="CDD" id="cd14752">
    <property type="entry name" value="GH31_N"/>
    <property type="match status" value="1"/>
</dbReference>
<dbReference type="InterPro" id="IPR044913">
    <property type="entry name" value="P_trefoil_dom_sf"/>
</dbReference>
<keyword evidence="7 9" id="KW-0326">Glycosidase</keyword>
<dbReference type="InterPro" id="IPR011013">
    <property type="entry name" value="Gal_mutarotase_sf_dom"/>
</dbReference>
<dbReference type="AlphaFoldDB" id="A0AAV4TRZ9"/>
<keyword evidence="13" id="KW-1185">Reference proteome</keyword>
<dbReference type="GO" id="GO:0004558">
    <property type="term" value="F:alpha-1,4-glucosidase activity"/>
    <property type="evidence" value="ECO:0007669"/>
    <property type="project" value="TreeGrafter"/>
</dbReference>
<dbReference type="CDD" id="cd00111">
    <property type="entry name" value="Trefoil"/>
    <property type="match status" value="1"/>
</dbReference>
<protein>
    <submittedName>
        <fullName evidence="12">Lysosomal alpha-glucosidase</fullName>
    </submittedName>
</protein>
<evidence type="ECO:0000256" key="9">
    <source>
        <dbReference type="RuleBase" id="RU361185"/>
    </source>
</evidence>
<dbReference type="Proteomes" id="UP001054837">
    <property type="component" value="Unassembled WGS sequence"/>
</dbReference>
<dbReference type="EMBL" id="BPLQ01009827">
    <property type="protein sequence ID" value="GIY46848.1"/>
    <property type="molecule type" value="Genomic_DNA"/>
</dbReference>
<keyword evidence="10" id="KW-0812">Transmembrane</keyword>
<name>A0AAV4TRZ9_9ARAC</name>
<dbReference type="InterPro" id="IPR048395">
    <property type="entry name" value="Glyco_hydro_31_C"/>
</dbReference>
<dbReference type="PANTHER" id="PTHR22762:SF131">
    <property type="entry name" value="GLYCOSIDE HYDROLASE FAMILY 31 N-TERMINAL DOMAIN-CONTAINING PROTEIN"/>
    <property type="match status" value="1"/>
</dbReference>
<sequence length="932" mass="106534">MIRENYMSISEEYPSSSSKKKFWYACAVIIVGFGIGTLLFWLINGESFKSRDTGDDIPDKCSSVPDLEKIDCHPDRPIKESQCLNRGCCFVPASDLNIRDSDLIQSPYLGIPSCFYPKNYKGYEIGNITKDADHVEAILTRKISSGFQNDVKRVHLDITFIDDASLRIKLKDADSDRYEPDVPLHYKIISQRNEQYIVKLEDNGLLTVSRNATGAVVFKTDLSQLVFSDQFLHLSSRTASPYLYGLGEQKEGLLRSFNWTRYTIFNQGDLPVPYRNLYGSHPFYLVLENDYDGNANGVFLLNSNAMDAVLQPAPAINWRTIGGILDFFIMLGPTPADVVKQYTGIMGRPFMIPYWSLGFHLCRYGYNSSEKTSETLQRNLDKGVPVDVQWNDIDFMNRRLTFTYDPINFKGLPEFVKSLHEKGMHYVGMFSPGVSNTEEPHTYAPYDDAAKLDLFLKDVNGSDLEAKVWNVNSTVFPDFSNPNTSSYWAKQFTDFHSKLQFDGAWLDMNEPLNFKNGSLYGCPDNEIENPQYLPGRPYPLRTLTACMTAKHHSTIHYNEHNLVAFREAHATFDALKDIRKKRPFIISRATFAGQGVHSGHWSGDITSDWEDMRYTIPAMLLFNMYGIPMVGSDICGFRLNTTDDLCTRWQALGAFYPFSRNHNDFDTIEQDPAAMSENVLKATKDNLNTRYYMLPYFYTLFHLSHVFGETTVRPLFFEFPNDKNVYNINDQFLWGPAVLIMPVLYNDTNEISPYYPKSVWYDFYSGEKFISSGEHTTIQVELTDIKVAVRGGYILPLQIPGNTTTESRKNAFDLLVAFNENQEATGALYWDDGDSLDTYENGIYNEISFTAKNNCFNSTIIKNGYDTAMNLNEIKVYGIPEGPWNVTINGDLGSFEYRKPNLIISVHNYTLLEELNIVWNYNQQESNRSVEF</sequence>
<dbReference type="SUPFAM" id="SSF51011">
    <property type="entry name" value="Glycosyl hydrolase domain"/>
    <property type="match status" value="1"/>
</dbReference>
<dbReference type="GO" id="GO:0016020">
    <property type="term" value="C:membrane"/>
    <property type="evidence" value="ECO:0007669"/>
    <property type="project" value="UniProtKB-SubCell"/>
</dbReference>
<feature type="transmembrane region" description="Helical" evidence="10">
    <location>
        <begin position="21"/>
        <end position="43"/>
    </location>
</feature>
<evidence type="ECO:0000256" key="7">
    <source>
        <dbReference type="ARBA" id="ARBA00023295"/>
    </source>
</evidence>
<keyword evidence="10" id="KW-1133">Transmembrane helix</keyword>
<evidence type="ECO:0000256" key="5">
    <source>
        <dbReference type="ARBA" id="ARBA00023157"/>
    </source>
</evidence>
<dbReference type="GO" id="GO:0030246">
    <property type="term" value="F:carbohydrate binding"/>
    <property type="evidence" value="ECO:0007669"/>
    <property type="project" value="InterPro"/>
</dbReference>
<dbReference type="SUPFAM" id="SSF57492">
    <property type="entry name" value="Trefoil"/>
    <property type="match status" value="1"/>
</dbReference>
<evidence type="ECO:0000256" key="8">
    <source>
        <dbReference type="PROSITE-ProRule" id="PRU00779"/>
    </source>
</evidence>
<keyword evidence="4 10" id="KW-0472">Membrane</keyword>
<dbReference type="Pfam" id="PF00088">
    <property type="entry name" value="Trefoil"/>
    <property type="match status" value="1"/>
</dbReference>
<keyword evidence="3 9" id="KW-0378">Hydrolase</keyword>
<dbReference type="Pfam" id="PF01055">
    <property type="entry name" value="Glyco_hydro_31_2nd"/>
    <property type="match status" value="1"/>
</dbReference>
<comment type="subcellular location">
    <subcellularLocation>
        <location evidence="1">Membrane</location>
    </subcellularLocation>
</comment>
<evidence type="ECO:0000256" key="4">
    <source>
        <dbReference type="ARBA" id="ARBA00023136"/>
    </source>
</evidence>